<proteinExistence type="predicted"/>
<protein>
    <submittedName>
        <fullName evidence="2">Cell division control protein 2 homolog C</fullName>
    </submittedName>
</protein>
<reference evidence="2" key="2">
    <citation type="submission" date="2022-01" db="EMBL/GenBank/DDBJ databases">
        <authorList>
            <person name="Yamashiro T."/>
            <person name="Shiraishi A."/>
            <person name="Satake H."/>
            <person name="Nakayama K."/>
        </authorList>
    </citation>
    <scope>NUCLEOTIDE SEQUENCE</scope>
</reference>
<evidence type="ECO:0000313" key="3">
    <source>
        <dbReference type="Proteomes" id="UP001151760"/>
    </source>
</evidence>
<accession>A0ABQ5AR40</accession>
<dbReference type="EMBL" id="BQNB010012443">
    <property type="protein sequence ID" value="GJT03633.1"/>
    <property type="molecule type" value="Genomic_DNA"/>
</dbReference>
<dbReference type="SUPFAM" id="SSF56112">
    <property type="entry name" value="Protein kinase-like (PK-like)"/>
    <property type="match status" value="1"/>
</dbReference>
<keyword evidence="2" id="KW-0131">Cell cycle</keyword>
<keyword evidence="2" id="KW-0132">Cell division</keyword>
<evidence type="ECO:0000313" key="2">
    <source>
        <dbReference type="EMBL" id="GJT03633.1"/>
    </source>
</evidence>
<keyword evidence="3" id="KW-1185">Reference proteome</keyword>
<name>A0ABQ5AR40_9ASTR</name>
<feature type="region of interest" description="Disordered" evidence="1">
    <location>
        <begin position="1"/>
        <end position="61"/>
    </location>
</feature>
<feature type="compositionally biased region" description="Low complexity" evidence="1">
    <location>
        <begin position="12"/>
        <end position="31"/>
    </location>
</feature>
<comment type="caution">
    <text evidence="2">The sequence shown here is derived from an EMBL/GenBank/DDBJ whole genome shotgun (WGS) entry which is preliminary data.</text>
</comment>
<dbReference type="Proteomes" id="UP001151760">
    <property type="component" value="Unassembled WGS sequence"/>
</dbReference>
<feature type="compositionally biased region" description="Low complexity" evidence="1">
    <location>
        <begin position="100"/>
        <end position="113"/>
    </location>
</feature>
<dbReference type="Gene3D" id="1.10.510.10">
    <property type="entry name" value="Transferase(Phosphotransferase) domain 1"/>
    <property type="match status" value="1"/>
</dbReference>
<feature type="compositionally biased region" description="Basic residues" evidence="1">
    <location>
        <begin position="87"/>
        <end position="96"/>
    </location>
</feature>
<reference evidence="2" key="1">
    <citation type="journal article" date="2022" name="Int. J. Mol. Sci.">
        <title>Draft Genome of Tanacetum Coccineum: Genomic Comparison of Closely Related Tanacetum-Family Plants.</title>
        <authorList>
            <person name="Yamashiro T."/>
            <person name="Shiraishi A."/>
            <person name="Nakayama K."/>
            <person name="Satake H."/>
        </authorList>
    </citation>
    <scope>NUCLEOTIDE SEQUENCE</scope>
</reference>
<gene>
    <name evidence="2" type="ORF">Tco_0838095</name>
</gene>
<sequence length="412" mass="45728">MPPSPHHQSRITTSSSPSTCTTIVTSSSSTSPSPPRQHRHQPSAVTTYAALPPPRTTTPTCNTISIITAAPPHHHRGLHLHLHHVIHPPTPHHHHDAHPLHQLDPPSSPSPSSLNHTHLVTATAAQPPPKPFHHHHHFMPHFFEFGWLGICLLAWMGRSMDIERRGLGELCTYDKMFSKKLSPINLKGIKEVLWPGVSSLKDWHVYPRWEPQNLARAVPSLGPDGIDLLSQMLKYDPADRISAKAAMDHPYFDSLDKSQSWMSQESVMSVPPSVEFMDSKTSADTVESLYGHAVPPQSQESVMSVPPSVEFMDSKTSADTVESMLNDSDILDCMIAKEKSIDYLDQSLSCLSVLIHAGLPVLASVFILQSMGYIRYYTGSLSYDTNHYPLIHLQAGIGADRVLLPFISYCRH</sequence>
<evidence type="ECO:0000256" key="1">
    <source>
        <dbReference type="SAM" id="MobiDB-lite"/>
    </source>
</evidence>
<organism evidence="2 3">
    <name type="scientific">Tanacetum coccineum</name>
    <dbReference type="NCBI Taxonomy" id="301880"/>
    <lineage>
        <taxon>Eukaryota</taxon>
        <taxon>Viridiplantae</taxon>
        <taxon>Streptophyta</taxon>
        <taxon>Embryophyta</taxon>
        <taxon>Tracheophyta</taxon>
        <taxon>Spermatophyta</taxon>
        <taxon>Magnoliopsida</taxon>
        <taxon>eudicotyledons</taxon>
        <taxon>Gunneridae</taxon>
        <taxon>Pentapetalae</taxon>
        <taxon>asterids</taxon>
        <taxon>campanulids</taxon>
        <taxon>Asterales</taxon>
        <taxon>Asteraceae</taxon>
        <taxon>Asteroideae</taxon>
        <taxon>Anthemideae</taxon>
        <taxon>Anthemidinae</taxon>
        <taxon>Tanacetum</taxon>
    </lineage>
</organism>
<feature type="region of interest" description="Disordered" evidence="1">
    <location>
        <begin position="87"/>
        <end position="115"/>
    </location>
</feature>
<dbReference type="InterPro" id="IPR011009">
    <property type="entry name" value="Kinase-like_dom_sf"/>
</dbReference>
<dbReference type="GO" id="GO:0051301">
    <property type="term" value="P:cell division"/>
    <property type="evidence" value="ECO:0007669"/>
    <property type="project" value="UniProtKB-KW"/>
</dbReference>